<organism evidence="3 4">
    <name type="scientific">Streptomyces chitinivorans</name>
    <dbReference type="NCBI Taxonomy" id="1257027"/>
    <lineage>
        <taxon>Bacteria</taxon>
        <taxon>Bacillati</taxon>
        <taxon>Actinomycetota</taxon>
        <taxon>Actinomycetes</taxon>
        <taxon>Kitasatosporales</taxon>
        <taxon>Streptomycetaceae</taxon>
        <taxon>Streptomyces</taxon>
    </lineage>
</organism>
<evidence type="ECO:0000259" key="2">
    <source>
        <dbReference type="PROSITE" id="PS51186"/>
    </source>
</evidence>
<comment type="caution">
    <text evidence="3">The sequence shown here is derived from an EMBL/GenBank/DDBJ whole genome shotgun (WGS) entry which is preliminary data.</text>
</comment>
<reference evidence="3 4" key="1">
    <citation type="submission" date="2024-10" db="EMBL/GenBank/DDBJ databases">
        <authorList>
            <person name="Cho J.-C."/>
        </authorList>
    </citation>
    <scope>NUCLEOTIDE SEQUENCE [LARGE SCALE GENOMIC DNA]</scope>
    <source>
        <strain evidence="3 4">KCTC29696</strain>
    </source>
</reference>
<dbReference type="InterPro" id="IPR000182">
    <property type="entry name" value="GNAT_dom"/>
</dbReference>
<feature type="domain" description="N-acetyltransferase" evidence="2">
    <location>
        <begin position="2"/>
        <end position="160"/>
    </location>
</feature>
<keyword evidence="1 3" id="KW-0808">Transferase</keyword>
<name>A0ABW7HRS1_9ACTN</name>
<protein>
    <submittedName>
        <fullName evidence="3">GNAT family N-acetyltransferase</fullName>
        <ecNumber evidence="3">2.3.-.-</ecNumber>
    </submittedName>
</protein>
<dbReference type="Gene3D" id="3.40.630.30">
    <property type="match status" value="1"/>
</dbReference>
<evidence type="ECO:0000256" key="1">
    <source>
        <dbReference type="ARBA" id="ARBA00022679"/>
    </source>
</evidence>
<dbReference type="SUPFAM" id="SSF55729">
    <property type="entry name" value="Acyl-CoA N-acyltransferases (Nat)"/>
    <property type="match status" value="1"/>
</dbReference>
<dbReference type="CDD" id="cd04301">
    <property type="entry name" value="NAT_SF"/>
    <property type="match status" value="1"/>
</dbReference>
<dbReference type="GO" id="GO:0016746">
    <property type="term" value="F:acyltransferase activity"/>
    <property type="evidence" value="ECO:0007669"/>
    <property type="project" value="UniProtKB-KW"/>
</dbReference>
<evidence type="ECO:0000313" key="4">
    <source>
        <dbReference type="Proteomes" id="UP001607069"/>
    </source>
</evidence>
<dbReference type="RefSeq" id="WP_279951484.1">
    <property type="nucleotide sequence ID" value="NZ_BAABEN010000028.1"/>
</dbReference>
<keyword evidence="4" id="KW-1185">Reference proteome</keyword>
<dbReference type="PANTHER" id="PTHR13947:SF37">
    <property type="entry name" value="LD18367P"/>
    <property type="match status" value="1"/>
</dbReference>
<keyword evidence="3" id="KW-0012">Acyltransferase</keyword>
<dbReference type="InterPro" id="IPR016181">
    <property type="entry name" value="Acyl_CoA_acyltransferase"/>
</dbReference>
<accession>A0ABW7HRS1</accession>
<dbReference type="PANTHER" id="PTHR13947">
    <property type="entry name" value="GNAT FAMILY N-ACETYLTRANSFERASE"/>
    <property type="match status" value="1"/>
</dbReference>
<gene>
    <name evidence="3" type="ORF">ACG5V6_10140</name>
</gene>
<dbReference type="Pfam" id="PF00583">
    <property type="entry name" value="Acetyltransf_1"/>
    <property type="match status" value="1"/>
</dbReference>
<evidence type="ECO:0000313" key="3">
    <source>
        <dbReference type="EMBL" id="MFH0248570.1"/>
    </source>
</evidence>
<dbReference type="EMBL" id="JBIHMK010000028">
    <property type="protein sequence ID" value="MFH0248570.1"/>
    <property type="molecule type" value="Genomic_DNA"/>
</dbReference>
<dbReference type="PROSITE" id="PS51186">
    <property type="entry name" value="GNAT"/>
    <property type="match status" value="1"/>
</dbReference>
<dbReference type="EC" id="2.3.-.-" evidence="3"/>
<proteinExistence type="predicted"/>
<dbReference type="Proteomes" id="UP001607069">
    <property type="component" value="Unassembled WGS sequence"/>
</dbReference>
<sequence length="160" mass="17579">MVTLRVLTKEDWQLWREVRLAALAEAPHAFRTGLEDWHRGGEERWRARLEPPGARHLVALLEGRAVGMASGLPADGGVRELRSVWVGPQARGHGVGDRLTAAVEAWARQSGGTVLRLTVIPGNDHAIALYRRNGFAHTGEFGDLLSDGVTREHVMAKALR</sequence>
<dbReference type="InterPro" id="IPR050769">
    <property type="entry name" value="NAT_camello-type"/>
</dbReference>